<protein>
    <recommendedName>
        <fullName evidence="2">RNase H type-1 domain-containing protein</fullName>
    </recommendedName>
</protein>
<dbReference type="Proteomes" id="UP001231189">
    <property type="component" value="Unassembled WGS sequence"/>
</dbReference>
<feature type="compositionally biased region" description="Gly residues" evidence="1">
    <location>
        <begin position="170"/>
        <end position="179"/>
    </location>
</feature>
<name>A0AAD8VED1_LOLMU</name>
<comment type="caution">
    <text evidence="3">The sequence shown here is derived from an EMBL/GenBank/DDBJ whole genome shotgun (WGS) entry which is preliminary data.</text>
</comment>
<keyword evidence="4" id="KW-1185">Reference proteome</keyword>
<evidence type="ECO:0000313" key="4">
    <source>
        <dbReference type="Proteomes" id="UP001231189"/>
    </source>
</evidence>
<dbReference type="Pfam" id="PF13456">
    <property type="entry name" value="RVT_3"/>
    <property type="match status" value="1"/>
</dbReference>
<dbReference type="AlphaFoldDB" id="A0AAD8VED1"/>
<dbReference type="EMBL" id="JAUUTY010000122">
    <property type="protein sequence ID" value="KAK1603109.1"/>
    <property type="molecule type" value="Genomic_DNA"/>
</dbReference>
<evidence type="ECO:0000259" key="2">
    <source>
        <dbReference type="Pfam" id="PF13456"/>
    </source>
</evidence>
<sequence length="192" mass="20653">MAEYEALLHGMRIAKEMGATRLRCFSDSDLVTSETSGTCDATDANMIAYKRAVDQAGANFAGHVVEWVDRHKNKEADALVLGQAITTTRRLPRHPHPPVGRPRGVHCLYYYDPILGILSRAIAALVMASPLSVLSWLVNVAAATTWPSPRHLAVVFVTVKVLQVETRAECGGGSSGGGASSSSSSSFTSWRR</sequence>
<dbReference type="PANTHER" id="PTHR48475:SF1">
    <property type="entry name" value="RNASE H TYPE-1 DOMAIN-CONTAINING PROTEIN"/>
    <property type="match status" value="1"/>
</dbReference>
<dbReference type="InterPro" id="IPR036397">
    <property type="entry name" value="RNaseH_sf"/>
</dbReference>
<accession>A0AAD8VED1</accession>
<feature type="domain" description="RNase H type-1" evidence="2">
    <location>
        <begin position="1"/>
        <end position="80"/>
    </location>
</feature>
<dbReference type="InterPro" id="IPR002156">
    <property type="entry name" value="RNaseH_domain"/>
</dbReference>
<organism evidence="3 4">
    <name type="scientific">Lolium multiflorum</name>
    <name type="common">Italian ryegrass</name>
    <name type="synonym">Lolium perenne subsp. multiflorum</name>
    <dbReference type="NCBI Taxonomy" id="4521"/>
    <lineage>
        <taxon>Eukaryota</taxon>
        <taxon>Viridiplantae</taxon>
        <taxon>Streptophyta</taxon>
        <taxon>Embryophyta</taxon>
        <taxon>Tracheophyta</taxon>
        <taxon>Spermatophyta</taxon>
        <taxon>Magnoliopsida</taxon>
        <taxon>Liliopsida</taxon>
        <taxon>Poales</taxon>
        <taxon>Poaceae</taxon>
        <taxon>BOP clade</taxon>
        <taxon>Pooideae</taxon>
        <taxon>Poodae</taxon>
        <taxon>Poeae</taxon>
        <taxon>Poeae Chloroplast Group 2 (Poeae type)</taxon>
        <taxon>Loliodinae</taxon>
        <taxon>Loliinae</taxon>
        <taxon>Lolium</taxon>
    </lineage>
</organism>
<dbReference type="InterPro" id="IPR012337">
    <property type="entry name" value="RNaseH-like_sf"/>
</dbReference>
<dbReference type="GO" id="GO:0004523">
    <property type="term" value="F:RNA-DNA hybrid ribonuclease activity"/>
    <property type="evidence" value="ECO:0007669"/>
    <property type="project" value="InterPro"/>
</dbReference>
<dbReference type="Gene3D" id="3.30.420.10">
    <property type="entry name" value="Ribonuclease H-like superfamily/Ribonuclease H"/>
    <property type="match status" value="1"/>
</dbReference>
<feature type="region of interest" description="Disordered" evidence="1">
    <location>
        <begin position="169"/>
        <end position="192"/>
    </location>
</feature>
<reference evidence="3" key="1">
    <citation type="submission" date="2023-07" db="EMBL/GenBank/DDBJ databases">
        <title>A chromosome-level genome assembly of Lolium multiflorum.</title>
        <authorList>
            <person name="Chen Y."/>
            <person name="Copetti D."/>
            <person name="Kolliker R."/>
            <person name="Studer B."/>
        </authorList>
    </citation>
    <scope>NUCLEOTIDE SEQUENCE</scope>
    <source>
        <strain evidence="3">02402/16</strain>
        <tissue evidence="3">Leaf</tissue>
    </source>
</reference>
<proteinExistence type="predicted"/>
<dbReference type="SUPFAM" id="SSF53098">
    <property type="entry name" value="Ribonuclease H-like"/>
    <property type="match status" value="1"/>
</dbReference>
<evidence type="ECO:0000313" key="3">
    <source>
        <dbReference type="EMBL" id="KAK1603109.1"/>
    </source>
</evidence>
<evidence type="ECO:0000256" key="1">
    <source>
        <dbReference type="SAM" id="MobiDB-lite"/>
    </source>
</evidence>
<gene>
    <name evidence="3" type="ORF">QYE76_016351</name>
</gene>
<dbReference type="GO" id="GO:0003676">
    <property type="term" value="F:nucleic acid binding"/>
    <property type="evidence" value="ECO:0007669"/>
    <property type="project" value="InterPro"/>
</dbReference>
<dbReference type="PANTHER" id="PTHR48475">
    <property type="entry name" value="RIBONUCLEASE H"/>
    <property type="match status" value="1"/>
</dbReference>